<keyword evidence="10" id="KW-1185">Reference proteome</keyword>
<keyword evidence="4 6" id="KW-1133">Transmembrane helix</keyword>
<dbReference type="VEuPathDB" id="FungiDB:MAPG_05836"/>
<reference evidence="9" key="5">
    <citation type="submission" date="2015-06" db="UniProtKB">
        <authorList>
            <consortium name="EnsemblFungi"/>
        </authorList>
    </citation>
    <scope>IDENTIFICATION</scope>
    <source>
        <strain evidence="9">ATCC 64411</strain>
    </source>
</reference>
<reference evidence="8" key="3">
    <citation type="submission" date="2011-03" db="EMBL/GenBank/DDBJ databases">
        <title>Annotation of Magnaporthe poae ATCC 64411.</title>
        <authorList>
            <person name="Ma L.-J."/>
            <person name="Dead R."/>
            <person name="Young S.K."/>
            <person name="Zeng Q."/>
            <person name="Gargeya S."/>
            <person name="Fitzgerald M."/>
            <person name="Haas B."/>
            <person name="Abouelleil A."/>
            <person name="Alvarado L."/>
            <person name="Arachchi H.M."/>
            <person name="Berlin A."/>
            <person name="Brown A."/>
            <person name="Chapman S.B."/>
            <person name="Chen Z."/>
            <person name="Dunbar C."/>
            <person name="Freedman E."/>
            <person name="Gearin G."/>
            <person name="Gellesch M."/>
            <person name="Goldberg J."/>
            <person name="Griggs A."/>
            <person name="Gujja S."/>
            <person name="Heiman D."/>
            <person name="Howarth C."/>
            <person name="Larson L."/>
            <person name="Lui A."/>
            <person name="MacDonald P.J.P."/>
            <person name="Mehta T."/>
            <person name="Montmayeur A."/>
            <person name="Murphy C."/>
            <person name="Neiman D."/>
            <person name="Pearson M."/>
            <person name="Priest M."/>
            <person name="Roberts A."/>
            <person name="Saif S."/>
            <person name="Shea T."/>
            <person name="Shenoy N."/>
            <person name="Sisk P."/>
            <person name="Stolte C."/>
            <person name="Sykes S."/>
            <person name="Yandava C."/>
            <person name="Wortman J."/>
            <person name="Nusbaum C."/>
            <person name="Birren B."/>
        </authorList>
    </citation>
    <scope>NUCLEOTIDE SEQUENCE</scope>
    <source>
        <strain evidence="8">ATCC 64411</strain>
    </source>
</reference>
<dbReference type="AlphaFoldDB" id="A0A0C4E0G2"/>
<dbReference type="GO" id="GO:0022857">
    <property type="term" value="F:transmembrane transporter activity"/>
    <property type="evidence" value="ECO:0007669"/>
    <property type="project" value="InterPro"/>
</dbReference>
<protein>
    <recommendedName>
        <fullName evidence="7">Major facilitator superfamily (MFS) profile domain-containing protein</fullName>
    </recommendedName>
</protein>
<organism evidence="9 10">
    <name type="scientific">Magnaporthiopsis poae (strain ATCC 64411 / 73-15)</name>
    <name type="common">Kentucky bluegrass fungus</name>
    <name type="synonym">Magnaporthe poae</name>
    <dbReference type="NCBI Taxonomy" id="644358"/>
    <lineage>
        <taxon>Eukaryota</taxon>
        <taxon>Fungi</taxon>
        <taxon>Dikarya</taxon>
        <taxon>Ascomycota</taxon>
        <taxon>Pezizomycotina</taxon>
        <taxon>Sordariomycetes</taxon>
        <taxon>Sordariomycetidae</taxon>
        <taxon>Magnaporthales</taxon>
        <taxon>Magnaporthaceae</taxon>
        <taxon>Magnaporthiopsis</taxon>
    </lineage>
</organism>
<dbReference type="Pfam" id="PF07690">
    <property type="entry name" value="MFS_1"/>
    <property type="match status" value="1"/>
</dbReference>
<dbReference type="SUPFAM" id="SSF103473">
    <property type="entry name" value="MFS general substrate transporter"/>
    <property type="match status" value="1"/>
</dbReference>
<evidence type="ECO:0000256" key="2">
    <source>
        <dbReference type="ARBA" id="ARBA00022448"/>
    </source>
</evidence>
<dbReference type="PROSITE" id="PS50850">
    <property type="entry name" value="MFS"/>
    <property type="match status" value="1"/>
</dbReference>
<dbReference type="OrthoDB" id="10262656at2759"/>
<feature type="transmembrane region" description="Helical" evidence="6">
    <location>
        <begin position="561"/>
        <end position="580"/>
    </location>
</feature>
<evidence type="ECO:0000259" key="7">
    <source>
        <dbReference type="PROSITE" id="PS50850"/>
    </source>
</evidence>
<feature type="transmembrane region" description="Helical" evidence="6">
    <location>
        <begin position="592"/>
        <end position="612"/>
    </location>
</feature>
<feature type="transmembrane region" description="Helical" evidence="6">
    <location>
        <begin position="667"/>
        <end position="686"/>
    </location>
</feature>
<sequence length="702" mass="77482">MRLSSAISNFFFLVIFFFFFFIFFKLVRSTNSGSGGGALRRFCTRDCYFHVYLPLAHTRRPPDHRNLCRLSIHNPELLTRCSSSSEVHATSPYGLAFGLRSSRDMSQTGDDRGAPSLDALNYGSFTIDSEEARLDPDDVITKRSLLPAEQLPIVRVRSNDTTRSKATAPSPPVGWMDLPRKGQLVVIVLARLAEPLAQTSLQSYLFYQLKWFDPSQSAAEISAKAGILQASFTGAQFLTAMAWGRAADSSRFGRKRVILCGLFGTLISTIGYGFSTTFQQALFFRVLGGITNGNVGVLRTMISETVYEKKYQSRAFLLLPFTFNIGSIIGPMLGGQLADLPGAYPDVFGRIDFFVKYPYAPPNIVSAFIFICGLLSAWLCLEETLDARLDKRDYGIELGKKLARLFQSSCLQRDKKGSRYSRLEQREFYPRDGSIDTTETSPSSGRRRGARYTRRLPFRRIFTRNVVFTIVAHFFLAFHAGTFNSLWPIFLSTPVYDPAQPPKSPGSLPRQLPFLFTGGVGLSARSVGTAMTTLGTIGIAMQLFLYPWLSGKLGTIKSWRTSLVCFPIAYFAVPFLSILPSASPPPHEKSGTLVWLAISLILLCQVLGRTFAQPAQTILVNNCSPHPSVLGTVHGIGQTVSSAARTMGPYLGGIVYGIGLERGVVGAVWWALSCVAACSLVASFWVREGNGHEIWLEGDEDE</sequence>
<dbReference type="OMA" id="RTIGPMV"/>
<evidence type="ECO:0000256" key="6">
    <source>
        <dbReference type="SAM" id="Phobius"/>
    </source>
</evidence>
<proteinExistence type="predicted"/>
<name>A0A0C4E0G2_MAGP6</name>
<dbReference type="GO" id="GO:0016020">
    <property type="term" value="C:membrane"/>
    <property type="evidence" value="ECO:0007669"/>
    <property type="project" value="UniProtKB-SubCell"/>
</dbReference>
<dbReference type="PANTHER" id="PTHR23504">
    <property type="entry name" value="MAJOR FACILITATOR SUPERFAMILY DOMAIN-CONTAINING PROTEIN 10"/>
    <property type="match status" value="1"/>
</dbReference>
<feature type="transmembrane region" description="Helical" evidence="6">
    <location>
        <begin position="314"/>
        <end position="334"/>
    </location>
</feature>
<keyword evidence="3 6" id="KW-0812">Transmembrane</keyword>
<feature type="transmembrane region" description="Helical" evidence="6">
    <location>
        <begin position="6"/>
        <end position="24"/>
    </location>
</feature>
<evidence type="ECO:0000313" key="8">
    <source>
        <dbReference type="EMBL" id="KLU86827.1"/>
    </source>
</evidence>
<dbReference type="Gene3D" id="1.20.1250.20">
    <property type="entry name" value="MFS general substrate transporter like domains"/>
    <property type="match status" value="1"/>
</dbReference>
<dbReference type="InterPro" id="IPR036259">
    <property type="entry name" value="MFS_trans_sf"/>
</dbReference>
<gene>
    <name evidence="8" type="ORF">MAPG_05836</name>
</gene>
<dbReference type="eggNOG" id="KOG2615">
    <property type="taxonomic scope" value="Eukaryota"/>
</dbReference>
<evidence type="ECO:0000256" key="4">
    <source>
        <dbReference type="ARBA" id="ARBA00022989"/>
    </source>
</evidence>
<dbReference type="EMBL" id="GL876969">
    <property type="protein sequence ID" value="KLU86827.1"/>
    <property type="molecule type" value="Genomic_DNA"/>
</dbReference>
<accession>A0A0C4E0G2</accession>
<evidence type="ECO:0000256" key="1">
    <source>
        <dbReference type="ARBA" id="ARBA00004141"/>
    </source>
</evidence>
<evidence type="ECO:0000313" key="9">
    <source>
        <dbReference type="EnsemblFungi" id="MAPG_05836T0"/>
    </source>
</evidence>
<dbReference type="Proteomes" id="UP000011715">
    <property type="component" value="Unassembled WGS sequence"/>
</dbReference>
<feature type="transmembrane region" description="Helical" evidence="6">
    <location>
        <begin position="257"/>
        <end position="275"/>
    </location>
</feature>
<dbReference type="EMBL" id="ADBL01001393">
    <property type="status" value="NOT_ANNOTATED_CDS"/>
    <property type="molecule type" value="Genomic_DNA"/>
</dbReference>
<dbReference type="InterPro" id="IPR011701">
    <property type="entry name" value="MFS"/>
</dbReference>
<dbReference type="PANTHER" id="PTHR23504:SF6">
    <property type="entry name" value="MULTIDRUG TRANSPORTER, PUTATIVE (AFU_ORTHOLOGUE AFUA_4G08740)-RELATED"/>
    <property type="match status" value="1"/>
</dbReference>
<evidence type="ECO:0000256" key="5">
    <source>
        <dbReference type="ARBA" id="ARBA00023136"/>
    </source>
</evidence>
<reference evidence="8" key="2">
    <citation type="submission" date="2010-05" db="EMBL/GenBank/DDBJ databases">
        <title>The Genome Sequence of Magnaporthe poae strain ATCC 64411.</title>
        <authorList>
            <consortium name="The Broad Institute Genome Sequencing Platform"/>
            <consortium name="Broad Institute Genome Sequencing Center for Infectious Disease"/>
            <person name="Ma L.-J."/>
            <person name="Dead R."/>
            <person name="Young S."/>
            <person name="Zeng Q."/>
            <person name="Koehrsen M."/>
            <person name="Alvarado L."/>
            <person name="Berlin A."/>
            <person name="Chapman S.B."/>
            <person name="Chen Z."/>
            <person name="Freedman E."/>
            <person name="Gellesch M."/>
            <person name="Goldberg J."/>
            <person name="Griggs A."/>
            <person name="Gujja S."/>
            <person name="Heilman E.R."/>
            <person name="Heiman D."/>
            <person name="Hepburn T."/>
            <person name="Howarth C."/>
            <person name="Jen D."/>
            <person name="Larson L."/>
            <person name="Mehta T."/>
            <person name="Neiman D."/>
            <person name="Pearson M."/>
            <person name="Roberts A."/>
            <person name="Saif S."/>
            <person name="Shea T."/>
            <person name="Shenoy N."/>
            <person name="Sisk P."/>
            <person name="Stolte C."/>
            <person name="Sykes S."/>
            <person name="Walk T."/>
            <person name="White J."/>
            <person name="Yandava C."/>
            <person name="Haas B."/>
            <person name="Nusbaum C."/>
            <person name="Birren B."/>
        </authorList>
    </citation>
    <scope>NUCLEOTIDE SEQUENCE</scope>
    <source>
        <strain evidence="8">ATCC 64411</strain>
    </source>
</reference>
<keyword evidence="2" id="KW-0813">Transport</keyword>
<reference evidence="10" key="1">
    <citation type="submission" date="2010-05" db="EMBL/GenBank/DDBJ databases">
        <title>The genome sequence of Magnaporthe poae strain ATCC 64411.</title>
        <authorList>
            <person name="Ma L.-J."/>
            <person name="Dead R."/>
            <person name="Young S."/>
            <person name="Zeng Q."/>
            <person name="Koehrsen M."/>
            <person name="Alvarado L."/>
            <person name="Berlin A."/>
            <person name="Chapman S.B."/>
            <person name="Chen Z."/>
            <person name="Freedman E."/>
            <person name="Gellesch M."/>
            <person name="Goldberg J."/>
            <person name="Griggs A."/>
            <person name="Gujja S."/>
            <person name="Heilman E.R."/>
            <person name="Heiman D."/>
            <person name="Hepburn T."/>
            <person name="Howarth C."/>
            <person name="Jen D."/>
            <person name="Larson L."/>
            <person name="Mehta T."/>
            <person name="Neiman D."/>
            <person name="Pearson M."/>
            <person name="Roberts A."/>
            <person name="Saif S."/>
            <person name="Shea T."/>
            <person name="Shenoy N."/>
            <person name="Sisk P."/>
            <person name="Stolte C."/>
            <person name="Sykes S."/>
            <person name="Walk T."/>
            <person name="White J."/>
            <person name="Yandava C."/>
            <person name="Haas B."/>
            <person name="Nusbaum C."/>
            <person name="Birren B."/>
        </authorList>
    </citation>
    <scope>NUCLEOTIDE SEQUENCE [LARGE SCALE GENOMIC DNA]</scope>
    <source>
        <strain evidence="10">ATCC 64411 / 73-15</strain>
    </source>
</reference>
<keyword evidence="5 6" id="KW-0472">Membrane</keyword>
<feature type="transmembrane region" description="Helical" evidence="6">
    <location>
        <begin position="530"/>
        <end position="549"/>
    </location>
</feature>
<feature type="transmembrane region" description="Helical" evidence="6">
    <location>
        <begin position="281"/>
        <end position="302"/>
    </location>
</feature>
<evidence type="ECO:0000313" key="10">
    <source>
        <dbReference type="Proteomes" id="UP000011715"/>
    </source>
</evidence>
<evidence type="ECO:0000256" key="3">
    <source>
        <dbReference type="ARBA" id="ARBA00022692"/>
    </source>
</evidence>
<dbReference type="InterPro" id="IPR020846">
    <property type="entry name" value="MFS_dom"/>
</dbReference>
<reference evidence="9" key="4">
    <citation type="journal article" date="2015" name="G3 (Bethesda)">
        <title>Genome sequences of three phytopathogenic species of the Magnaporthaceae family of fungi.</title>
        <authorList>
            <person name="Okagaki L.H."/>
            <person name="Nunes C.C."/>
            <person name="Sailsbery J."/>
            <person name="Clay B."/>
            <person name="Brown D."/>
            <person name="John T."/>
            <person name="Oh Y."/>
            <person name="Young N."/>
            <person name="Fitzgerald M."/>
            <person name="Haas B.J."/>
            <person name="Zeng Q."/>
            <person name="Young S."/>
            <person name="Adiconis X."/>
            <person name="Fan L."/>
            <person name="Levin J.Z."/>
            <person name="Mitchell T.K."/>
            <person name="Okubara P.A."/>
            <person name="Farman M.L."/>
            <person name="Kohn L.M."/>
            <person name="Birren B."/>
            <person name="Ma L.-J."/>
            <person name="Dean R.A."/>
        </authorList>
    </citation>
    <scope>NUCLEOTIDE SEQUENCE</scope>
    <source>
        <strain evidence="9">ATCC 64411 / 73-15</strain>
    </source>
</reference>
<comment type="subcellular location">
    <subcellularLocation>
        <location evidence="1">Membrane</location>
        <topology evidence="1">Multi-pass membrane protein</topology>
    </subcellularLocation>
</comment>
<dbReference type="EnsemblFungi" id="MAPG_05836T0">
    <property type="protein sequence ID" value="MAPG_05836T0"/>
    <property type="gene ID" value="MAPG_05836"/>
</dbReference>
<feature type="transmembrane region" description="Helical" evidence="6">
    <location>
        <begin position="461"/>
        <end position="481"/>
    </location>
</feature>
<feature type="transmembrane region" description="Helical" evidence="6">
    <location>
        <begin position="364"/>
        <end position="381"/>
    </location>
</feature>
<feature type="domain" description="Major facilitator superfamily (MFS) profile" evidence="7">
    <location>
        <begin position="183"/>
        <end position="691"/>
    </location>
</feature>